<feature type="transmembrane region" description="Helical" evidence="1">
    <location>
        <begin position="75"/>
        <end position="105"/>
    </location>
</feature>
<accession>A0ABZ1BL08</accession>
<feature type="transmembrane region" description="Helical" evidence="1">
    <location>
        <begin position="117"/>
        <end position="141"/>
    </location>
</feature>
<dbReference type="RefSeq" id="WP_324667538.1">
    <property type="nucleotide sequence ID" value="NZ_CP141614.1"/>
</dbReference>
<dbReference type="Proteomes" id="UP001333102">
    <property type="component" value="Chromosome"/>
</dbReference>
<reference evidence="3" key="1">
    <citation type="submission" date="2023-12" db="EMBL/GenBank/DDBJ databases">
        <title>Novel isolates from deep terrestrial aquifers shed light on the physiology and ecology of the class Limnochordia.</title>
        <authorList>
            <person name="Karnachuk O.V."/>
            <person name="Lukina A.P."/>
            <person name="Avakyan M.R."/>
            <person name="Kadnikov V."/>
            <person name="Begmatov S."/>
            <person name="Beletsky A.V."/>
            <person name="Mardanov A.V."/>
            <person name="Ravin N.V."/>
        </authorList>
    </citation>
    <scope>NUCLEOTIDE SEQUENCE [LARGE SCALE GENOMIC DNA]</scope>
    <source>
        <strain evidence="3">LN</strain>
    </source>
</reference>
<protein>
    <submittedName>
        <fullName evidence="2">Uncharacterized protein</fullName>
    </submittedName>
</protein>
<proteinExistence type="predicted"/>
<sequence length="207" mass="20968">MRWGVAVAWQQEHGLAHRLTHWTPAALAALAWGAGLRAGLVAPLPVPVPSSYAGWAWPQGATPAEAMLALLGRHLLLGAGGIWLLGLTGVGTPLGLAAVALRAYVGGMLLTSALARWGWAGVGTAAVALAPAQLMATWAAVQASRAAARWSLALSRAVATRAPAWLGEDFARYAYSGAVSIALAAVAAAAEMLGWAAARALGLVATG</sequence>
<organism evidence="2 3">
    <name type="scientific">Geochorda subterranea</name>
    <dbReference type="NCBI Taxonomy" id="3109564"/>
    <lineage>
        <taxon>Bacteria</taxon>
        <taxon>Bacillati</taxon>
        <taxon>Bacillota</taxon>
        <taxon>Limnochordia</taxon>
        <taxon>Limnochordales</taxon>
        <taxon>Geochordaceae</taxon>
        <taxon>Geochorda</taxon>
    </lineage>
</organism>
<gene>
    <name evidence="2" type="ORF">VLY81_07455</name>
</gene>
<name>A0ABZ1BL08_9FIRM</name>
<evidence type="ECO:0000313" key="3">
    <source>
        <dbReference type="Proteomes" id="UP001333102"/>
    </source>
</evidence>
<keyword evidence="1" id="KW-0472">Membrane</keyword>
<dbReference type="EMBL" id="CP141614">
    <property type="protein sequence ID" value="WRP13293.1"/>
    <property type="molecule type" value="Genomic_DNA"/>
</dbReference>
<keyword evidence="1" id="KW-1133">Transmembrane helix</keyword>
<keyword evidence="3" id="KW-1185">Reference proteome</keyword>
<evidence type="ECO:0000256" key="1">
    <source>
        <dbReference type="SAM" id="Phobius"/>
    </source>
</evidence>
<evidence type="ECO:0000313" key="2">
    <source>
        <dbReference type="EMBL" id="WRP13293.1"/>
    </source>
</evidence>
<keyword evidence="1" id="KW-0812">Transmembrane</keyword>